<dbReference type="Proteomes" id="UP000825438">
    <property type="component" value="Chromosome II"/>
</dbReference>
<evidence type="ECO:0000256" key="1">
    <source>
        <dbReference type="SAM" id="MobiDB-lite"/>
    </source>
</evidence>
<accession>A0A8F3AGH1</accession>
<organism evidence="2">
    <name type="scientific">Candidozyma auris</name>
    <name type="common">Yeast</name>
    <name type="synonym">Candida auris</name>
    <dbReference type="NCBI Taxonomy" id="498019"/>
    <lineage>
        <taxon>Eukaryota</taxon>
        <taxon>Fungi</taxon>
        <taxon>Dikarya</taxon>
        <taxon>Ascomycota</taxon>
        <taxon>Saccharomycotina</taxon>
        <taxon>Pichiomycetes</taxon>
        <taxon>Metschnikowiaceae</taxon>
        <taxon>Candidozyma</taxon>
    </lineage>
</organism>
<feature type="compositionally biased region" description="Basic and acidic residues" evidence="1">
    <location>
        <begin position="123"/>
        <end position="132"/>
    </location>
</feature>
<name>A0A8F3AGH1_CANAR</name>
<reference evidence="2" key="1">
    <citation type="submission" date="2021-06" db="EMBL/GenBank/DDBJ databases">
        <title>Candida auris outbreak in lebanese hospital.</title>
        <authorList>
            <person name="Finianos M."/>
        </authorList>
    </citation>
    <scope>NUCLEOTIDE SEQUENCE</scope>
    <source>
        <strain evidence="2">CA7LBN</strain>
    </source>
</reference>
<sequence length="143" mass="16406">MCLINFNNNKMGGLSQNVLNMKFMRGSDNKELEKNEPTTYKKVKDTSEWYLPNRGQVQQRLKSAVKVKSVGYGSIASMTAEPKEEEDKKEEQAVPKKVEKDPKAQADEFLQDIMGKPKKDKKRKLDSSAENHSKKKKKKKSKQ</sequence>
<feature type="region of interest" description="Disordered" evidence="1">
    <location>
        <begin position="76"/>
        <end position="143"/>
    </location>
</feature>
<feature type="compositionally biased region" description="Basic and acidic residues" evidence="1">
    <location>
        <begin position="81"/>
        <end position="106"/>
    </location>
</feature>
<dbReference type="Pfam" id="PF10175">
    <property type="entry name" value="MPP6"/>
    <property type="match status" value="1"/>
</dbReference>
<protein>
    <submittedName>
        <fullName evidence="2">Uncharacterized protein</fullName>
    </submittedName>
</protein>
<dbReference type="AlphaFoldDB" id="A0A8F3AGH1"/>
<feature type="compositionally biased region" description="Basic residues" evidence="1">
    <location>
        <begin position="133"/>
        <end position="143"/>
    </location>
</feature>
<proteinExistence type="predicted"/>
<dbReference type="EMBL" id="CP076750">
    <property type="protein sequence ID" value="QWW23753.1"/>
    <property type="molecule type" value="Genomic_DNA"/>
</dbReference>
<evidence type="ECO:0000313" key="2">
    <source>
        <dbReference type="EMBL" id="QWW23753.1"/>
    </source>
</evidence>
<gene>
    <name evidence="2" type="ORF">CA7LBN_002554</name>
</gene>